<dbReference type="KEGG" id="oar:OA238_c02000"/>
<dbReference type="Pfam" id="PF00155">
    <property type="entry name" value="Aminotran_1_2"/>
    <property type="match status" value="1"/>
</dbReference>
<evidence type="ECO:0000256" key="2">
    <source>
        <dbReference type="ARBA" id="ARBA00012224"/>
    </source>
</evidence>
<dbReference type="InterPro" id="IPR015421">
    <property type="entry name" value="PyrdxlP-dep_Trfase_major"/>
</dbReference>
<sequence>MQFDFETPKDVATGRSTKWLKMSSLLGRPASTDMIPMWIAQMDFQPAPVLQSAMQDLLKCGEYGYFDYDAFGGRVAWWYQNRHGWRPDPAHVFATHGIGNAVGLTLQSLTEPGDGVIIFSPVYHEFSKKIRRNGRVMVESALVLDDDGVFRMDLETLEAQLTGAEKAVLFCSPHNPAGRVWEPAEIQALSAFCARNDLLLLSDEIHMDLTFPGYKHSPTALNAPDALQHLVVMSAASKTFDIAGLRTGYVIIPDAALRDRFAVLYAAMDIQPNRLGADLTCAAYTPEGAAWVDALMQVLDADRQALSDGLSVIPGVSVMPMQSTFLSWVDFSGTGLSDGEIRTRLYDVARVLPSPGDDLGTGGALHHRFNIGAPRAMNDAAIARIQDAFEDLQYLAAE</sequence>
<name>M9RD34_9RHOB</name>
<comment type="similarity">
    <text evidence="5">Belongs to the class-II pyridoxal-phosphate-dependent aminotransferase family. MalY/PatB cystathionine beta-lyase subfamily.</text>
</comment>
<dbReference type="Proteomes" id="UP000004688">
    <property type="component" value="Chromosome"/>
</dbReference>
<evidence type="ECO:0000259" key="6">
    <source>
        <dbReference type="Pfam" id="PF00155"/>
    </source>
</evidence>
<dbReference type="GO" id="GO:0030170">
    <property type="term" value="F:pyridoxal phosphate binding"/>
    <property type="evidence" value="ECO:0007669"/>
    <property type="project" value="InterPro"/>
</dbReference>
<keyword evidence="7" id="KW-0808">Transferase</keyword>
<dbReference type="CDD" id="cd00609">
    <property type="entry name" value="AAT_like"/>
    <property type="match status" value="1"/>
</dbReference>
<reference evidence="7 8" key="1">
    <citation type="journal article" date="2013" name="PLoS ONE">
        <title>Poles Apart: Arctic and Antarctic Octadecabacter strains Share High Genome Plasticity and a New Type of Xanthorhodopsin.</title>
        <authorList>
            <person name="Vollmers J."/>
            <person name="Voget S."/>
            <person name="Dietrich S."/>
            <person name="Gollnow K."/>
            <person name="Smits M."/>
            <person name="Meyer K."/>
            <person name="Brinkhoff T."/>
            <person name="Simon M."/>
            <person name="Daniel R."/>
        </authorList>
    </citation>
    <scope>NUCLEOTIDE SEQUENCE [LARGE SCALE GENOMIC DNA]</scope>
    <source>
        <strain evidence="7 8">238</strain>
    </source>
</reference>
<dbReference type="PANTHER" id="PTHR43525">
    <property type="entry name" value="PROTEIN MALY"/>
    <property type="match status" value="1"/>
</dbReference>
<keyword evidence="4" id="KW-0456">Lyase</keyword>
<dbReference type="RefSeq" id="WP_015493710.1">
    <property type="nucleotide sequence ID" value="NC_020908.1"/>
</dbReference>
<keyword evidence="8" id="KW-1185">Reference proteome</keyword>
<evidence type="ECO:0000313" key="7">
    <source>
        <dbReference type="EMBL" id="AGI70469.1"/>
    </source>
</evidence>
<dbReference type="eggNOG" id="COG1168">
    <property type="taxonomic scope" value="Bacteria"/>
</dbReference>
<organism evidence="7 8">
    <name type="scientific">Octadecabacter arcticus 238</name>
    <dbReference type="NCBI Taxonomy" id="391616"/>
    <lineage>
        <taxon>Bacteria</taxon>
        <taxon>Pseudomonadati</taxon>
        <taxon>Pseudomonadota</taxon>
        <taxon>Alphaproteobacteria</taxon>
        <taxon>Rhodobacterales</taxon>
        <taxon>Roseobacteraceae</taxon>
        <taxon>Octadecabacter</taxon>
    </lineage>
</organism>
<evidence type="ECO:0000256" key="4">
    <source>
        <dbReference type="ARBA" id="ARBA00023239"/>
    </source>
</evidence>
<dbReference type="Gene3D" id="3.40.640.10">
    <property type="entry name" value="Type I PLP-dependent aspartate aminotransferase-like (Major domain)"/>
    <property type="match status" value="1"/>
</dbReference>
<dbReference type="PANTHER" id="PTHR43525:SF1">
    <property type="entry name" value="PROTEIN MALY"/>
    <property type="match status" value="1"/>
</dbReference>
<accession>M9RD34</accession>
<evidence type="ECO:0000313" key="8">
    <source>
        <dbReference type="Proteomes" id="UP000004688"/>
    </source>
</evidence>
<dbReference type="InterPro" id="IPR004839">
    <property type="entry name" value="Aminotransferase_I/II_large"/>
</dbReference>
<dbReference type="EC" id="4.4.1.13" evidence="2"/>
<evidence type="ECO:0000256" key="1">
    <source>
        <dbReference type="ARBA" id="ARBA00001933"/>
    </source>
</evidence>
<dbReference type="EMBL" id="CP003742">
    <property type="protein sequence ID" value="AGI70469.1"/>
    <property type="molecule type" value="Genomic_DNA"/>
</dbReference>
<keyword evidence="3" id="KW-0663">Pyridoxal phosphate</keyword>
<dbReference type="InterPro" id="IPR051798">
    <property type="entry name" value="Class-II_PLP-Dep_Aminotrans"/>
</dbReference>
<dbReference type="GO" id="GO:0008483">
    <property type="term" value="F:transaminase activity"/>
    <property type="evidence" value="ECO:0007669"/>
    <property type="project" value="UniProtKB-KW"/>
</dbReference>
<dbReference type="STRING" id="391616.OA238_c02000"/>
<gene>
    <name evidence="7" type="ORF">OA238_c02000</name>
</gene>
<feature type="domain" description="Aminotransferase class I/classII large" evidence="6">
    <location>
        <begin position="43"/>
        <end position="385"/>
    </location>
</feature>
<keyword evidence="7" id="KW-0032">Aminotransferase</keyword>
<evidence type="ECO:0000256" key="5">
    <source>
        <dbReference type="ARBA" id="ARBA00037974"/>
    </source>
</evidence>
<dbReference type="SUPFAM" id="SSF53383">
    <property type="entry name" value="PLP-dependent transferases"/>
    <property type="match status" value="1"/>
</dbReference>
<protein>
    <recommendedName>
        <fullName evidence="2">cysteine-S-conjugate beta-lyase</fullName>
        <ecNumber evidence="2">4.4.1.13</ecNumber>
    </recommendedName>
</protein>
<proteinExistence type="inferred from homology"/>
<dbReference type="GO" id="GO:0047804">
    <property type="term" value="F:cysteine-S-conjugate beta-lyase activity"/>
    <property type="evidence" value="ECO:0007669"/>
    <property type="project" value="UniProtKB-EC"/>
</dbReference>
<dbReference type="OrthoDB" id="3224382at2"/>
<evidence type="ECO:0000256" key="3">
    <source>
        <dbReference type="ARBA" id="ARBA00022898"/>
    </source>
</evidence>
<dbReference type="Gene3D" id="3.90.1150.10">
    <property type="entry name" value="Aspartate Aminotransferase, domain 1"/>
    <property type="match status" value="1"/>
</dbReference>
<dbReference type="InterPro" id="IPR015422">
    <property type="entry name" value="PyrdxlP-dep_Trfase_small"/>
</dbReference>
<comment type="cofactor">
    <cofactor evidence="1">
        <name>pyridoxal 5'-phosphate</name>
        <dbReference type="ChEBI" id="CHEBI:597326"/>
    </cofactor>
</comment>
<dbReference type="HOGENOM" id="CLU_017584_15_0_5"/>
<dbReference type="AlphaFoldDB" id="M9RD34"/>
<dbReference type="InterPro" id="IPR015424">
    <property type="entry name" value="PyrdxlP-dep_Trfase"/>
</dbReference>